<evidence type="ECO:0000313" key="4">
    <source>
        <dbReference type="Proteomes" id="UP001153269"/>
    </source>
</evidence>
<proteinExistence type="predicted"/>
<name>A0A9N7TRF2_PLEPL</name>
<organism evidence="3 4">
    <name type="scientific">Pleuronectes platessa</name>
    <name type="common">European plaice</name>
    <dbReference type="NCBI Taxonomy" id="8262"/>
    <lineage>
        <taxon>Eukaryota</taxon>
        <taxon>Metazoa</taxon>
        <taxon>Chordata</taxon>
        <taxon>Craniata</taxon>
        <taxon>Vertebrata</taxon>
        <taxon>Euteleostomi</taxon>
        <taxon>Actinopterygii</taxon>
        <taxon>Neopterygii</taxon>
        <taxon>Teleostei</taxon>
        <taxon>Neoteleostei</taxon>
        <taxon>Acanthomorphata</taxon>
        <taxon>Carangaria</taxon>
        <taxon>Pleuronectiformes</taxon>
        <taxon>Pleuronectoidei</taxon>
        <taxon>Pleuronectidae</taxon>
        <taxon>Pleuronectes</taxon>
    </lineage>
</organism>
<sequence>MGRNLTSEVVSGREEERGTKRRRAAERAEIRHADDCGEKERGAADDERTRDIGSDRVFVSSGRIFSSTHLFSNHPAHPKRHPGLHRCTKGVLMFSFIFLKLIITFLRVLCAARTVSGSYRASARNALDTILLHGVQLFICMLSFLSPFINIAPVTTWPNVHTTILFVTFLFTNVLPRLLSQRQEVQRPHQTTLLLSVLQHWRKQGGGTSEKIQTGSMVNDLEDFF</sequence>
<keyword evidence="4" id="KW-1185">Reference proteome</keyword>
<feature type="transmembrane region" description="Helical" evidence="2">
    <location>
        <begin position="161"/>
        <end position="179"/>
    </location>
</feature>
<gene>
    <name evidence="3" type="ORF">PLEPLA_LOCUS5590</name>
</gene>
<keyword evidence="2" id="KW-0472">Membrane</keyword>
<dbReference type="EMBL" id="CADEAL010000283">
    <property type="protein sequence ID" value="CAB1417771.1"/>
    <property type="molecule type" value="Genomic_DNA"/>
</dbReference>
<reference evidence="3" key="1">
    <citation type="submission" date="2020-03" db="EMBL/GenBank/DDBJ databases">
        <authorList>
            <person name="Weist P."/>
        </authorList>
    </citation>
    <scope>NUCLEOTIDE SEQUENCE</scope>
</reference>
<accession>A0A9N7TRF2</accession>
<comment type="caution">
    <text evidence="3">The sequence shown here is derived from an EMBL/GenBank/DDBJ whole genome shotgun (WGS) entry which is preliminary data.</text>
</comment>
<evidence type="ECO:0000256" key="2">
    <source>
        <dbReference type="SAM" id="Phobius"/>
    </source>
</evidence>
<keyword evidence="2" id="KW-0812">Transmembrane</keyword>
<feature type="transmembrane region" description="Helical" evidence="2">
    <location>
        <begin position="130"/>
        <end position="149"/>
    </location>
</feature>
<dbReference type="AlphaFoldDB" id="A0A9N7TRF2"/>
<feature type="transmembrane region" description="Helical" evidence="2">
    <location>
        <begin position="90"/>
        <end position="109"/>
    </location>
</feature>
<feature type="region of interest" description="Disordered" evidence="1">
    <location>
        <begin position="1"/>
        <end position="48"/>
    </location>
</feature>
<evidence type="ECO:0000313" key="3">
    <source>
        <dbReference type="EMBL" id="CAB1417771.1"/>
    </source>
</evidence>
<dbReference type="Proteomes" id="UP001153269">
    <property type="component" value="Unassembled WGS sequence"/>
</dbReference>
<keyword evidence="2" id="KW-1133">Transmembrane helix</keyword>
<feature type="compositionally biased region" description="Basic and acidic residues" evidence="1">
    <location>
        <begin position="25"/>
        <end position="48"/>
    </location>
</feature>
<evidence type="ECO:0000256" key="1">
    <source>
        <dbReference type="SAM" id="MobiDB-lite"/>
    </source>
</evidence>
<protein>
    <submittedName>
        <fullName evidence="3">Uncharacterized protein</fullName>
    </submittedName>
</protein>